<keyword evidence="1" id="KW-0732">Signal</keyword>
<dbReference type="InterPro" id="IPR025665">
    <property type="entry name" value="Beta-barrel_OMP_2"/>
</dbReference>
<evidence type="ECO:0000256" key="1">
    <source>
        <dbReference type="SAM" id="SignalP"/>
    </source>
</evidence>
<gene>
    <name evidence="3" type="ORF">DDZ16_08885</name>
</gene>
<evidence type="ECO:0000313" key="3">
    <source>
        <dbReference type="EMBL" id="PWD99560.1"/>
    </source>
</evidence>
<dbReference type="RefSeq" id="WP_109264101.1">
    <property type="nucleotide sequence ID" value="NZ_QEWP01000006.1"/>
</dbReference>
<dbReference type="Pfam" id="PF13568">
    <property type="entry name" value="OMP_b-brl_2"/>
    <property type="match status" value="1"/>
</dbReference>
<proteinExistence type="predicted"/>
<name>A0A2U2B920_9BACT</name>
<accession>A0A2U2B920</accession>
<organism evidence="3 4">
    <name type="scientific">Marinilabilia rubra</name>
    <dbReference type="NCBI Taxonomy" id="2162893"/>
    <lineage>
        <taxon>Bacteria</taxon>
        <taxon>Pseudomonadati</taxon>
        <taxon>Bacteroidota</taxon>
        <taxon>Bacteroidia</taxon>
        <taxon>Marinilabiliales</taxon>
        <taxon>Marinilabiliaceae</taxon>
        <taxon>Marinilabilia</taxon>
    </lineage>
</organism>
<evidence type="ECO:0000313" key="4">
    <source>
        <dbReference type="Proteomes" id="UP000244956"/>
    </source>
</evidence>
<feature type="chain" id="PRO_5015471074" description="Outer membrane protein beta-barrel domain-containing protein" evidence="1">
    <location>
        <begin position="25"/>
        <end position="309"/>
    </location>
</feature>
<feature type="domain" description="Outer membrane protein beta-barrel" evidence="2">
    <location>
        <begin position="151"/>
        <end position="275"/>
    </location>
</feature>
<evidence type="ECO:0000259" key="2">
    <source>
        <dbReference type="Pfam" id="PF13568"/>
    </source>
</evidence>
<dbReference type="AlphaFoldDB" id="A0A2U2B920"/>
<protein>
    <recommendedName>
        <fullName evidence="2">Outer membrane protein beta-barrel domain-containing protein</fullName>
    </recommendedName>
</protein>
<dbReference type="Proteomes" id="UP000244956">
    <property type="component" value="Unassembled WGS sequence"/>
</dbReference>
<dbReference type="EMBL" id="QEWP01000006">
    <property type="protein sequence ID" value="PWD99560.1"/>
    <property type="molecule type" value="Genomic_DNA"/>
</dbReference>
<dbReference type="OrthoDB" id="1117977at2"/>
<comment type="caution">
    <text evidence="3">The sequence shown here is derived from an EMBL/GenBank/DDBJ whole genome shotgun (WGS) entry which is preliminary data.</text>
</comment>
<sequence length="309" mass="35133">MRRNVKYSAWVLVFLLILPPGIYAQQDSTRTTEGIKNIVTVEEDTHRTRVTVPGAVVEVDDLNDTITRITIGRRRFDIIEKDNRHTRIQMVHKPLEEFKGHWAGFDLGLTNFFFTSPFESGMPDEKSWLDLNGGKSVAVGMNLMQYSIGLQKHKTNLGVVTGVGWTINNYRFDSPNILIRGEDGNTTYRVSDRAVEKNKLVTSHLTVPVLLELQLPSGDNERGFFISAGMYGSFRVGSHTKVVFSDPGGREKEKWREDLNINAFKYGTMVRLGLKWIKLYAKCDLSPLFEKDRGPEVYPWTVGVTLVQF</sequence>
<feature type="signal peptide" evidence="1">
    <location>
        <begin position="1"/>
        <end position="24"/>
    </location>
</feature>
<reference evidence="3 4" key="1">
    <citation type="submission" date="2018-05" db="EMBL/GenBank/DDBJ databases">
        <title>Marinilabilia rubrum sp. nov., isolated from saltern sediment.</title>
        <authorList>
            <person name="Zhang R."/>
        </authorList>
    </citation>
    <scope>NUCLEOTIDE SEQUENCE [LARGE SCALE GENOMIC DNA]</scope>
    <source>
        <strain evidence="3 4">WTE16</strain>
    </source>
</reference>
<keyword evidence="4" id="KW-1185">Reference proteome</keyword>